<evidence type="ECO:0000313" key="2">
    <source>
        <dbReference type="EMBL" id="GAA4463828.1"/>
    </source>
</evidence>
<dbReference type="SUPFAM" id="SSF88874">
    <property type="entry name" value="Receptor-binding domain of short tail fibre protein gp12"/>
    <property type="match status" value="1"/>
</dbReference>
<dbReference type="Proteomes" id="UP001500067">
    <property type="component" value="Unassembled WGS sequence"/>
</dbReference>
<dbReference type="Gene3D" id="3.90.1340.10">
    <property type="entry name" value="Phage tail collar domain"/>
    <property type="match status" value="1"/>
</dbReference>
<name>A0ABP8NA44_9BACT</name>
<reference evidence="3" key="1">
    <citation type="journal article" date="2019" name="Int. J. Syst. Evol. Microbiol.">
        <title>The Global Catalogue of Microorganisms (GCM) 10K type strain sequencing project: providing services to taxonomists for standard genome sequencing and annotation.</title>
        <authorList>
            <consortium name="The Broad Institute Genomics Platform"/>
            <consortium name="The Broad Institute Genome Sequencing Center for Infectious Disease"/>
            <person name="Wu L."/>
            <person name="Ma J."/>
        </authorList>
    </citation>
    <scope>NUCLEOTIDE SEQUENCE [LARGE SCALE GENOMIC DNA]</scope>
    <source>
        <strain evidence="3">JCM 32105</strain>
    </source>
</reference>
<gene>
    <name evidence="2" type="ORF">GCM10023093_13030</name>
</gene>
<evidence type="ECO:0000259" key="1">
    <source>
        <dbReference type="Pfam" id="PF07484"/>
    </source>
</evidence>
<evidence type="ECO:0000313" key="3">
    <source>
        <dbReference type="Proteomes" id="UP001500067"/>
    </source>
</evidence>
<protein>
    <submittedName>
        <fullName evidence="2">Tail fiber protein</fullName>
    </submittedName>
</protein>
<proteinExistence type="predicted"/>
<keyword evidence="3" id="KW-1185">Reference proteome</keyword>
<dbReference type="Pfam" id="PF07484">
    <property type="entry name" value="Collar"/>
    <property type="match status" value="1"/>
</dbReference>
<organism evidence="2 3">
    <name type="scientific">Nemorincola caseinilytica</name>
    <dbReference type="NCBI Taxonomy" id="2054315"/>
    <lineage>
        <taxon>Bacteria</taxon>
        <taxon>Pseudomonadati</taxon>
        <taxon>Bacteroidota</taxon>
        <taxon>Chitinophagia</taxon>
        <taxon>Chitinophagales</taxon>
        <taxon>Chitinophagaceae</taxon>
        <taxon>Nemorincola</taxon>
    </lineage>
</organism>
<dbReference type="InterPro" id="IPR037053">
    <property type="entry name" value="Phage_tail_collar_dom_sf"/>
</dbReference>
<sequence length="206" mass="21540">MDFYLSQIILWALNWVPEGWAICNGQQLSVNQYQALYSLLGNQFGGDTVNFNLPDLRGRLPIGYGQGAGLVNNYAFSKKYGAEANTIAVANMPAHNHTGNVTLQGTGVFQVSTSPATYASPAASNMVLAAGNTNAVTQYGDAAELNIYGPATNMVQLPMALNLSVSGGGSFTTSNTGGSQPIPNIPPVLGLTYAMCISGGIYPVKP</sequence>
<dbReference type="RefSeq" id="WP_345080374.1">
    <property type="nucleotide sequence ID" value="NZ_BAABFA010000009.1"/>
</dbReference>
<feature type="domain" description="Phage tail collar" evidence="1">
    <location>
        <begin position="7"/>
        <end position="61"/>
    </location>
</feature>
<accession>A0ABP8NA44</accession>
<dbReference type="EMBL" id="BAABFA010000009">
    <property type="protein sequence ID" value="GAA4463828.1"/>
    <property type="molecule type" value="Genomic_DNA"/>
</dbReference>
<comment type="caution">
    <text evidence="2">The sequence shown here is derived from an EMBL/GenBank/DDBJ whole genome shotgun (WGS) entry which is preliminary data.</text>
</comment>
<dbReference type="InterPro" id="IPR011083">
    <property type="entry name" value="Phage_tail_collar_dom"/>
</dbReference>